<evidence type="ECO:0000313" key="2">
    <source>
        <dbReference type="EMBL" id="GHP07537.1"/>
    </source>
</evidence>
<reference evidence="2" key="1">
    <citation type="submission" date="2020-10" db="EMBL/GenBank/DDBJ databases">
        <title>Unveiling of a novel bifunctional photoreceptor, Dualchrome1, isolated from a cosmopolitan green alga.</title>
        <authorList>
            <person name="Suzuki S."/>
            <person name="Kawachi M."/>
        </authorList>
    </citation>
    <scope>NUCLEOTIDE SEQUENCE</scope>
    <source>
        <strain evidence="2">NIES 2893</strain>
    </source>
</reference>
<accession>A0A830HRD6</accession>
<name>A0A830HRD6_9CHLO</name>
<organism evidence="2 3">
    <name type="scientific">Pycnococcus provasolii</name>
    <dbReference type="NCBI Taxonomy" id="41880"/>
    <lineage>
        <taxon>Eukaryota</taxon>
        <taxon>Viridiplantae</taxon>
        <taxon>Chlorophyta</taxon>
        <taxon>Pseudoscourfieldiophyceae</taxon>
        <taxon>Pseudoscourfieldiales</taxon>
        <taxon>Pycnococcaceae</taxon>
        <taxon>Pycnococcus</taxon>
    </lineage>
</organism>
<proteinExistence type="predicted"/>
<comment type="caution">
    <text evidence="2">The sequence shown here is derived from an EMBL/GenBank/DDBJ whole genome shotgun (WGS) entry which is preliminary data.</text>
</comment>
<keyword evidence="1" id="KW-0812">Transmembrane</keyword>
<evidence type="ECO:0000256" key="1">
    <source>
        <dbReference type="SAM" id="Phobius"/>
    </source>
</evidence>
<gene>
    <name evidence="2" type="ORF">PPROV_000627900</name>
</gene>
<sequence>MAPSPAHRGVESNNHRPYRVRQLIQFGGHRAAFSLAHAHAHRLVLRVKLCLDCRLELYKVLAKNLIEFDSWICRIYVNWNRPTPHIGCHFDDTPAASHIQQNGQPSQAAAAFTPLSPITASEHLVEEPIPIDALDHEDISSSPAAPRDAGETHRNVVLVDVFLVVVVWPADSSLSPDVAKAKQVLADINAVRENLDEFELDDNELSLMLEMFDSTPKQGMVIGYRDAFNLVCGLGEGADGAAYVAAEGLTSTLTLLLNELTGLRDEQIYIRDPDGEANRVTSDVLDQLPGLSDDDKARLAPAMTSIGVFGVAGAAWNGIVLCLIFITLLLFVLPRL</sequence>
<protein>
    <submittedName>
        <fullName evidence="2">Uncharacterized protein</fullName>
    </submittedName>
</protein>
<evidence type="ECO:0000313" key="3">
    <source>
        <dbReference type="Proteomes" id="UP000660262"/>
    </source>
</evidence>
<dbReference type="EMBL" id="BNJQ01000017">
    <property type="protein sequence ID" value="GHP07537.1"/>
    <property type="molecule type" value="Genomic_DNA"/>
</dbReference>
<dbReference type="Proteomes" id="UP000660262">
    <property type="component" value="Unassembled WGS sequence"/>
</dbReference>
<keyword evidence="1" id="KW-1133">Transmembrane helix</keyword>
<dbReference type="AlphaFoldDB" id="A0A830HRD6"/>
<keyword evidence="3" id="KW-1185">Reference proteome</keyword>
<keyword evidence="1" id="KW-0472">Membrane</keyword>
<feature type="transmembrane region" description="Helical" evidence="1">
    <location>
        <begin position="306"/>
        <end position="333"/>
    </location>
</feature>